<evidence type="ECO:0000256" key="1">
    <source>
        <dbReference type="SAM" id="MobiDB-lite"/>
    </source>
</evidence>
<sequence>MASPKKKEDSDWFSWALIVFLFLVELWPIALILLLAKLFGKDRNKELPPEKSPSQARAAAKRMTRSPIPKKSTARWLQIIGALVAVVGVLGALDPLDALFYSSDWIGLWLEDFLAGLAMAVAGIAMLGKGYFMDRQLGRFSKYLAVLGDRDAMPVEELARTLGYPERRTERDLQRMIDKGYFGGKAYLNVEMGYLFRSGEADQALRRQKIETPKEAEEGYSGILRKIRRANDCIADPILSAKIDRLEEIAAKIFRAVEADPKKLGRIDTFLNYYLPTTQKLLDSYAEFEAAGVEGENLRQAKQRIEATMDSIIRGFEHQLDELYQSDALDVDSDIRVMETMLRWDTASTEQDFGSTDQKQDA</sequence>
<feature type="transmembrane region" description="Helical" evidence="2">
    <location>
        <begin position="73"/>
        <end position="93"/>
    </location>
</feature>
<proteinExistence type="predicted"/>
<geneLocation type="plasmid" evidence="3 4">
    <name>pMM59_01</name>
</geneLocation>
<evidence type="ECO:0000313" key="3">
    <source>
        <dbReference type="EMBL" id="BCK86098.1"/>
    </source>
</evidence>
<keyword evidence="2" id="KW-0812">Transmembrane</keyword>
<dbReference type="Proteomes" id="UP000679848">
    <property type="component" value="Plasmid pMM59_01"/>
</dbReference>
<gene>
    <name evidence="3" type="ORF">MM59RIKEN_34170</name>
</gene>
<name>A0A831EMC9_9FIRM</name>
<keyword evidence="4" id="KW-1185">Reference proteome</keyword>
<dbReference type="KEGG" id="pfaa:MM59RIKEN_34170"/>
<keyword evidence="3" id="KW-0614">Plasmid</keyword>
<evidence type="ECO:0000256" key="2">
    <source>
        <dbReference type="SAM" id="Phobius"/>
    </source>
</evidence>
<keyword evidence="2" id="KW-1133">Transmembrane helix</keyword>
<feature type="region of interest" description="Disordered" evidence="1">
    <location>
        <begin position="45"/>
        <end position="67"/>
    </location>
</feature>
<organism evidence="3 4">
    <name type="scientific">Pusillibacter faecalis</name>
    <dbReference type="NCBI Taxonomy" id="2714358"/>
    <lineage>
        <taxon>Bacteria</taxon>
        <taxon>Bacillati</taxon>
        <taxon>Bacillota</taxon>
        <taxon>Clostridia</taxon>
        <taxon>Eubacteriales</taxon>
        <taxon>Oscillospiraceae</taxon>
        <taxon>Pusillibacter</taxon>
    </lineage>
</organism>
<protein>
    <recommendedName>
        <fullName evidence="5">5-bromo-4-chloroindolyl phosphate hydrolysis protein</fullName>
    </recommendedName>
</protein>
<dbReference type="EMBL" id="AP023421">
    <property type="protein sequence ID" value="BCK86098.1"/>
    <property type="molecule type" value="Genomic_DNA"/>
</dbReference>
<evidence type="ECO:0008006" key="5">
    <source>
        <dbReference type="Google" id="ProtNLM"/>
    </source>
</evidence>
<dbReference type="AlphaFoldDB" id="A0A831EMC9"/>
<dbReference type="InterPro" id="IPR018770">
    <property type="entry name" value="ChloroindolylP_hydrolase"/>
</dbReference>
<keyword evidence="2" id="KW-0472">Membrane</keyword>
<accession>A0A831EMC9</accession>
<feature type="transmembrane region" description="Helical" evidence="2">
    <location>
        <begin position="113"/>
        <end position="132"/>
    </location>
</feature>
<reference evidence="3" key="1">
    <citation type="submission" date="2020-09" db="EMBL/GenBank/DDBJ databases">
        <title>New species isolated from human feces.</title>
        <authorList>
            <person name="Kitahara M."/>
            <person name="Shigeno Y."/>
            <person name="Shime M."/>
            <person name="Matsumoto Y."/>
            <person name="Nakamura S."/>
            <person name="Motooka D."/>
            <person name="Fukuoka S."/>
            <person name="Nishikawa H."/>
            <person name="Benno Y."/>
        </authorList>
    </citation>
    <scope>NUCLEOTIDE SEQUENCE</scope>
    <source>
        <strain evidence="3">MM59</strain>
        <plasmid evidence="3">pMM59_01</plasmid>
    </source>
</reference>
<evidence type="ECO:0000313" key="4">
    <source>
        <dbReference type="Proteomes" id="UP000679848"/>
    </source>
</evidence>
<feature type="transmembrane region" description="Helical" evidence="2">
    <location>
        <begin position="12"/>
        <end position="36"/>
    </location>
</feature>
<dbReference type="RefSeq" id="WP_213543911.1">
    <property type="nucleotide sequence ID" value="NZ_AP023421.1"/>
</dbReference>
<dbReference type="Pfam" id="PF10112">
    <property type="entry name" value="Halogen_Hydrol"/>
    <property type="match status" value="1"/>
</dbReference>